<name>A0ABP7J0K2_9PSEU</name>
<evidence type="ECO:0000313" key="2">
    <source>
        <dbReference type="EMBL" id="GAA3831483.1"/>
    </source>
</evidence>
<proteinExistence type="predicted"/>
<keyword evidence="3" id="KW-1185">Reference proteome</keyword>
<dbReference type="InterPro" id="IPR041657">
    <property type="entry name" value="HTH_17"/>
</dbReference>
<dbReference type="SUPFAM" id="SSF46955">
    <property type="entry name" value="Putative DNA-binding domain"/>
    <property type="match status" value="1"/>
</dbReference>
<sequence>MPRTPAHAGDSRKERRTTMATATRYLTIKQFCEELDVAQSTFHDWRAKGLAPRCIKLPNGQIRIRRTDLDAWLEARELAGVAA</sequence>
<feature type="domain" description="Helix-turn-helix" evidence="1">
    <location>
        <begin position="25"/>
        <end position="76"/>
    </location>
</feature>
<organism evidence="2 3">
    <name type="scientific">Amycolatopsis tucumanensis</name>
    <dbReference type="NCBI Taxonomy" id="401106"/>
    <lineage>
        <taxon>Bacteria</taxon>
        <taxon>Bacillati</taxon>
        <taxon>Actinomycetota</taxon>
        <taxon>Actinomycetes</taxon>
        <taxon>Pseudonocardiales</taxon>
        <taxon>Pseudonocardiaceae</taxon>
        <taxon>Amycolatopsis</taxon>
    </lineage>
</organism>
<protein>
    <recommendedName>
        <fullName evidence="1">Helix-turn-helix domain-containing protein</fullName>
    </recommendedName>
</protein>
<evidence type="ECO:0000313" key="3">
    <source>
        <dbReference type="Proteomes" id="UP001501624"/>
    </source>
</evidence>
<gene>
    <name evidence="2" type="ORF">GCM10022380_57580</name>
</gene>
<dbReference type="EMBL" id="BAABCM010000009">
    <property type="protein sequence ID" value="GAA3831483.1"/>
    <property type="molecule type" value="Genomic_DNA"/>
</dbReference>
<dbReference type="Pfam" id="PF12728">
    <property type="entry name" value="HTH_17"/>
    <property type="match status" value="1"/>
</dbReference>
<dbReference type="InterPro" id="IPR009061">
    <property type="entry name" value="DNA-bd_dom_put_sf"/>
</dbReference>
<accession>A0ABP7J0K2</accession>
<comment type="caution">
    <text evidence="2">The sequence shown here is derived from an EMBL/GenBank/DDBJ whole genome shotgun (WGS) entry which is preliminary data.</text>
</comment>
<evidence type="ECO:0000259" key="1">
    <source>
        <dbReference type="Pfam" id="PF12728"/>
    </source>
</evidence>
<dbReference type="Proteomes" id="UP001501624">
    <property type="component" value="Unassembled WGS sequence"/>
</dbReference>
<reference evidence="3" key="1">
    <citation type="journal article" date="2019" name="Int. J. Syst. Evol. Microbiol.">
        <title>The Global Catalogue of Microorganisms (GCM) 10K type strain sequencing project: providing services to taxonomists for standard genome sequencing and annotation.</title>
        <authorList>
            <consortium name="The Broad Institute Genomics Platform"/>
            <consortium name="The Broad Institute Genome Sequencing Center for Infectious Disease"/>
            <person name="Wu L."/>
            <person name="Ma J."/>
        </authorList>
    </citation>
    <scope>NUCLEOTIDE SEQUENCE [LARGE SCALE GENOMIC DNA]</scope>
    <source>
        <strain evidence="3">JCM 17017</strain>
    </source>
</reference>